<keyword evidence="2 6" id="KW-0812">Transmembrane</keyword>
<comment type="subcellular location">
    <subcellularLocation>
        <location evidence="1">Membrane</location>
        <topology evidence="1">Multi-pass membrane protein</topology>
    </subcellularLocation>
</comment>
<dbReference type="InterPro" id="IPR001902">
    <property type="entry name" value="SLC26A/SulP_fam"/>
</dbReference>
<feature type="transmembrane region" description="Helical" evidence="6">
    <location>
        <begin position="353"/>
        <end position="376"/>
    </location>
</feature>
<evidence type="ECO:0000256" key="4">
    <source>
        <dbReference type="ARBA" id="ARBA00023136"/>
    </source>
</evidence>
<dbReference type="PROSITE" id="PS01130">
    <property type="entry name" value="SLC26A"/>
    <property type="match status" value="1"/>
</dbReference>
<evidence type="ECO:0000313" key="8">
    <source>
        <dbReference type="EMBL" id="CAI8007614.1"/>
    </source>
</evidence>
<keyword evidence="4 6" id="KW-0472">Membrane</keyword>
<dbReference type="EMBL" id="CASHTH010000791">
    <property type="protein sequence ID" value="CAI8007614.1"/>
    <property type="molecule type" value="Genomic_DNA"/>
</dbReference>
<gene>
    <name evidence="8" type="ORF">GBAR_LOCUS5299</name>
</gene>
<evidence type="ECO:0000313" key="9">
    <source>
        <dbReference type="Proteomes" id="UP001174909"/>
    </source>
</evidence>
<dbReference type="Proteomes" id="UP001174909">
    <property type="component" value="Unassembled WGS sequence"/>
</dbReference>
<keyword evidence="9" id="KW-1185">Reference proteome</keyword>
<sequence length="464" mass="50554">MADTSGEVQLDNISDDGSTENETQSLVPAPERNIHIRREPQNERHFEAGYVRVVRRRTFRDYLPPEPVRSALIPPRTRWEWLDFLLVHVPIVSWLLSYRPSFLINDIVSGVTVAIMHIPQGLAYALLADLPAVYGLYASFVPAIIYSVLGTSKHISVGTFAVVQLMIGNIIEKTFSSDARLSICHGLTGGSDGTGSGSGLGLGGSSDDVTDGNITASDVDCDSERVSIAITIALVSGTIMLIMGVLQLGFITIFLSESLVSGYTTGAAVLVFTSQLTHILGISNKVPPGLWQVPRTWVKSFSIINTTNVATLIIAVVAMAALIGLTLLNKWLKKKKFPTVKYSRQQRKFSVKWVKWTIPIPAPLVVLILATLISFLGSFERNFDVIIVGDIPQGAPPVTNPFSSHLTSSLVIDSFIVAIVAYSVSVSLARKFAVEHDYTIHSNQVPLSFSRFLSLFRLVSAKST</sequence>
<reference evidence="8" key="1">
    <citation type="submission" date="2023-03" db="EMBL/GenBank/DDBJ databases">
        <authorList>
            <person name="Steffen K."/>
            <person name="Cardenas P."/>
        </authorList>
    </citation>
    <scope>NUCLEOTIDE SEQUENCE</scope>
</reference>
<feature type="transmembrane region" description="Helical" evidence="6">
    <location>
        <begin position="155"/>
        <end position="171"/>
    </location>
</feature>
<feature type="transmembrane region" description="Helical" evidence="6">
    <location>
        <begin position="232"/>
        <end position="255"/>
    </location>
</feature>
<evidence type="ECO:0000256" key="3">
    <source>
        <dbReference type="ARBA" id="ARBA00022989"/>
    </source>
</evidence>
<feature type="transmembrane region" description="Helical" evidence="6">
    <location>
        <begin position="410"/>
        <end position="429"/>
    </location>
</feature>
<evidence type="ECO:0000256" key="5">
    <source>
        <dbReference type="SAM" id="MobiDB-lite"/>
    </source>
</evidence>
<feature type="transmembrane region" description="Helical" evidence="6">
    <location>
        <begin position="309"/>
        <end position="332"/>
    </location>
</feature>
<organism evidence="8 9">
    <name type="scientific">Geodia barretti</name>
    <name type="common">Barrett's horny sponge</name>
    <dbReference type="NCBI Taxonomy" id="519541"/>
    <lineage>
        <taxon>Eukaryota</taxon>
        <taxon>Metazoa</taxon>
        <taxon>Porifera</taxon>
        <taxon>Demospongiae</taxon>
        <taxon>Heteroscleromorpha</taxon>
        <taxon>Tetractinellida</taxon>
        <taxon>Astrophorina</taxon>
        <taxon>Geodiidae</taxon>
        <taxon>Geodia</taxon>
    </lineage>
</organism>
<feature type="region of interest" description="Disordered" evidence="5">
    <location>
        <begin position="1"/>
        <end position="31"/>
    </location>
</feature>
<dbReference type="InterPro" id="IPR011547">
    <property type="entry name" value="SLC26A/SulP_dom"/>
</dbReference>
<evidence type="ECO:0000259" key="7">
    <source>
        <dbReference type="Pfam" id="PF00916"/>
    </source>
</evidence>
<dbReference type="Pfam" id="PF00916">
    <property type="entry name" value="Sulfate_transp"/>
    <property type="match status" value="1"/>
</dbReference>
<proteinExistence type="predicted"/>
<feature type="non-terminal residue" evidence="8">
    <location>
        <position position="464"/>
    </location>
</feature>
<accession>A0AA35W4Y5</accession>
<feature type="transmembrane region" description="Helical" evidence="6">
    <location>
        <begin position="130"/>
        <end position="149"/>
    </location>
</feature>
<keyword evidence="3 6" id="KW-1133">Transmembrane helix</keyword>
<dbReference type="GO" id="GO:0016020">
    <property type="term" value="C:membrane"/>
    <property type="evidence" value="ECO:0007669"/>
    <property type="project" value="UniProtKB-SubCell"/>
</dbReference>
<dbReference type="GO" id="GO:0008271">
    <property type="term" value="F:secondary active sulfate transmembrane transporter activity"/>
    <property type="evidence" value="ECO:0007669"/>
    <property type="project" value="InterPro"/>
</dbReference>
<dbReference type="AlphaFoldDB" id="A0AA35W4Y5"/>
<protein>
    <submittedName>
        <fullName evidence="8">Pendrin</fullName>
    </submittedName>
</protein>
<evidence type="ECO:0000256" key="2">
    <source>
        <dbReference type="ARBA" id="ARBA00022692"/>
    </source>
</evidence>
<feature type="domain" description="SLC26A/SulP transporter" evidence="7">
    <location>
        <begin position="103"/>
        <end position="444"/>
    </location>
</feature>
<comment type="caution">
    <text evidence="8">The sequence shown here is derived from an EMBL/GenBank/DDBJ whole genome shotgun (WGS) entry which is preliminary data.</text>
</comment>
<name>A0AA35W4Y5_GEOBA</name>
<evidence type="ECO:0000256" key="1">
    <source>
        <dbReference type="ARBA" id="ARBA00004141"/>
    </source>
</evidence>
<dbReference type="PANTHER" id="PTHR11814">
    <property type="entry name" value="SULFATE TRANSPORTER"/>
    <property type="match status" value="1"/>
</dbReference>
<evidence type="ECO:0000256" key="6">
    <source>
        <dbReference type="SAM" id="Phobius"/>
    </source>
</evidence>
<dbReference type="InterPro" id="IPR018045">
    <property type="entry name" value="S04_transporter_CS"/>
</dbReference>